<evidence type="ECO:0000256" key="5">
    <source>
        <dbReference type="SAM" id="MobiDB-lite"/>
    </source>
</evidence>
<dbReference type="Pfam" id="PF00732">
    <property type="entry name" value="GMC_oxred_N"/>
    <property type="match status" value="1"/>
</dbReference>
<accession>A0A8H7MFT0</accession>
<comment type="similarity">
    <text evidence="1">Belongs to the GMC oxidoreductase family.</text>
</comment>
<feature type="region of interest" description="Disordered" evidence="5">
    <location>
        <begin position="608"/>
        <end position="630"/>
    </location>
</feature>
<dbReference type="GO" id="GO:0044550">
    <property type="term" value="P:secondary metabolite biosynthetic process"/>
    <property type="evidence" value="ECO:0007669"/>
    <property type="project" value="TreeGrafter"/>
</dbReference>
<feature type="active site" description="Proton donor" evidence="3">
    <location>
        <position position="551"/>
    </location>
</feature>
<gene>
    <name evidence="7" type="ORF">EKO04_007299</name>
</gene>
<reference evidence="7" key="2">
    <citation type="submission" date="2020-09" db="EMBL/GenBank/DDBJ databases">
        <title>Reference genome assembly for Australian Ascochyta lentis isolate Al4.</title>
        <authorList>
            <person name="Lee R.C."/>
            <person name="Farfan-Caceres L.M."/>
            <person name="Debler J.W."/>
            <person name="Williams A.H."/>
            <person name="Henares B.M."/>
        </authorList>
    </citation>
    <scope>NUCLEOTIDE SEQUENCE</scope>
    <source>
        <strain evidence="7">Al4</strain>
    </source>
</reference>
<evidence type="ECO:0000259" key="6">
    <source>
        <dbReference type="PROSITE" id="PS00624"/>
    </source>
</evidence>
<dbReference type="AlphaFoldDB" id="A0A8H7MFT0"/>
<dbReference type="InterPro" id="IPR007867">
    <property type="entry name" value="GMC_OxRtase_C"/>
</dbReference>
<dbReference type="Pfam" id="PF05199">
    <property type="entry name" value="GMC_oxred_C"/>
    <property type="match status" value="1"/>
</dbReference>
<evidence type="ECO:0000256" key="1">
    <source>
        <dbReference type="ARBA" id="ARBA00010790"/>
    </source>
</evidence>
<dbReference type="Gene3D" id="3.50.50.60">
    <property type="entry name" value="FAD/NAD(P)-binding domain"/>
    <property type="match status" value="1"/>
</dbReference>
<dbReference type="GO" id="GO:0016614">
    <property type="term" value="F:oxidoreductase activity, acting on CH-OH group of donors"/>
    <property type="evidence" value="ECO:0007669"/>
    <property type="project" value="InterPro"/>
</dbReference>
<dbReference type="OrthoDB" id="269227at2759"/>
<dbReference type="EMBL" id="RZGK01000013">
    <property type="protein sequence ID" value="KAF9694749.1"/>
    <property type="molecule type" value="Genomic_DNA"/>
</dbReference>
<dbReference type="Proteomes" id="UP000651452">
    <property type="component" value="Unassembled WGS sequence"/>
</dbReference>
<feature type="domain" description="Glucose-methanol-choline oxidoreductase N-terminal" evidence="6">
    <location>
        <begin position="323"/>
        <end position="337"/>
    </location>
</feature>
<keyword evidence="4" id="KW-0285">Flavoprotein</keyword>
<keyword evidence="4" id="KW-0274">FAD</keyword>
<sequence>MQRNLLYALAAVPASAWMQPRFGYVSGNDFGIPQNASYDYVIVGGGTAGLTLAYRLAEDGTNSVAVVEAGGFYEQDNGNTSVVPAYCPRYGAVTEESASQYPLVDWGFITAAQEGLGGRRLHYGRGKTLGGSSATNAMIYNRGTYGSQQAWADIVGDDAWTFDSLLPYFSRGIKYWPGDADLRAANASVPPPANDLAFNGTGPLHVSHPDFAQIFASYIDGAMEESGIPFQQDFASGHLLGRQYAPLTIAYPEEERSSSQTSFLRAALLSGRTNLKVYPNMLARRVVFNGTMTAMGVEVEASSYGNTNTFVLNATREVILSAGAFQSPQLLMVSGIGPRDQLEAHNITVLADRPGVGANMEDHLDFAPVFEITIENGVGATSDPTNNGPLIEEYRVNRTGPFTNAGVDYIGWEKLPESYRSNLSATARADLARFAADWPEIEYEITAASLSGSDPSKRFGTIVTVPVTPLSRGYVNITSNSTRDLPLVNPNHLSHPTDRELAVQAFKRSRSFFHTEAMRPIVIEESMPGANVTSDEAILEYIMASSYQNWHASCTCRMGRVDDPMAVVDTHAKVIGVQGLRVVDASAFALLPPGHPQSTVYVVATSPNAGSTHRTLGSPRSTLPEVRLTH</sequence>
<organism evidence="7 8">
    <name type="scientific">Ascochyta lentis</name>
    <dbReference type="NCBI Taxonomy" id="205686"/>
    <lineage>
        <taxon>Eukaryota</taxon>
        <taxon>Fungi</taxon>
        <taxon>Dikarya</taxon>
        <taxon>Ascomycota</taxon>
        <taxon>Pezizomycotina</taxon>
        <taxon>Dothideomycetes</taxon>
        <taxon>Pleosporomycetidae</taxon>
        <taxon>Pleosporales</taxon>
        <taxon>Pleosporineae</taxon>
        <taxon>Didymellaceae</taxon>
        <taxon>Ascochyta</taxon>
    </lineage>
</organism>
<evidence type="ECO:0000313" key="8">
    <source>
        <dbReference type="Proteomes" id="UP000651452"/>
    </source>
</evidence>
<dbReference type="PROSITE" id="PS00624">
    <property type="entry name" value="GMC_OXRED_2"/>
    <property type="match status" value="1"/>
</dbReference>
<evidence type="ECO:0000256" key="3">
    <source>
        <dbReference type="PIRSR" id="PIRSR000137-1"/>
    </source>
</evidence>
<dbReference type="InterPro" id="IPR012132">
    <property type="entry name" value="GMC_OxRdtase"/>
</dbReference>
<proteinExistence type="inferred from homology"/>
<dbReference type="InterPro" id="IPR036188">
    <property type="entry name" value="FAD/NAD-bd_sf"/>
</dbReference>
<dbReference type="SUPFAM" id="SSF54373">
    <property type="entry name" value="FAD-linked reductases, C-terminal domain"/>
    <property type="match status" value="1"/>
</dbReference>
<feature type="binding site" evidence="4">
    <location>
        <begin position="596"/>
        <end position="597"/>
    </location>
    <ligand>
        <name>FAD</name>
        <dbReference type="ChEBI" id="CHEBI:57692"/>
    </ligand>
</feature>
<keyword evidence="8" id="KW-1185">Reference proteome</keyword>
<feature type="compositionally biased region" description="Polar residues" evidence="5">
    <location>
        <begin position="608"/>
        <end position="621"/>
    </location>
</feature>
<dbReference type="PIRSF" id="PIRSF000137">
    <property type="entry name" value="Alcohol_oxidase"/>
    <property type="match status" value="1"/>
</dbReference>
<dbReference type="SUPFAM" id="SSF51905">
    <property type="entry name" value="FAD/NAD(P)-binding domain"/>
    <property type="match status" value="1"/>
</dbReference>
<comment type="caution">
    <text evidence="7">The sequence shown here is derived from an EMBL/GenBank/DDBJ whole genome shotgun (WGS) entry which is preliminary data.</text>
</comment>
<name>A0A8H7MFT0_9PLEO</name>
<dbReference type="Gene3D" id="3.30.560.10">
    <property type="entry name" value="Glucose Oxidase, domain 3"/>
    <property type="match status" value="1"/>
</dbReference>
<evidence type="ECO:0000256" key="4">
    <source>
        <dbReference type="PIRSR" id="PIRSR000137-2"/>
    </source>
</evidence>
<feature type="binding site" evidence="4">
    <location>
        <begin position="550"/>
        <end position="551"/>
    </location>
    <ligand>
        <name>FAD</name>
        <dbReference type="ChEBI" id="CHEBI:57692"/>
    </ligand>
</feature>
<keyword evidence="2" id="KW-0325">Glycoprotein</keyword>
<dbReference type="PANTHER" id="PTHR11552">
    <property type="entry name" value="GLUCOSE-METHANOL-CHOLINE GMC OXIDOREDUCTASE"/>
    <property type="match status" value="1"/>
</dbReference>
<reference evidence="7" key="1">
    <citation type="submission" date="2018-12" db="EMBL/GenBank/DDBJ databases">
        <authorList>
            <person name="Syme R.A."/>
            <person name="Farfan-Caceres L."/>
            <person name="Lichtenzveig J."/>
        </authorList>
    </citation>
    <scope>NUCLEOTIDE SEQUENCE</scope>
    <source>
        <strain evidence="7">Al4</strain>
    </source>
</reference>
<evidence type="ECO:0000313" key="7">
    <source>
        <dbReference type="EMBL" id="KAF9694749.1"/>
    </source>
</evidence>
<feature type="active site" description="Proton acceptor" evidence="3">
    <location>
        <position position="595"/>
    </location>
</feature>
<protein>
    <recommendedName>
        <fullName evidence="6">Glucose-methanol-choline oxidoreductase N-terminal domain-containing protein</fullName>
    </recommendedName>
</protein>
<dbReference type="PANTHER" id="PTHR11552:SF138">
    <property type="entry name" value="DEHYDROGENASE PKFF-RELATED"/>
    <property type="match status" value="1"/>
</dbReference>
<dbReference type="GO" id="GO:0050660">
    <property type="term" value="F:flavin adenine dinucleotide binding"/>
    <property type="evidence" value="ECO:0007669"/>
    <property type="project" value="InterPro"/>
</dbReference>
<comment type="cofactor">
    <cofactor evidence="4">
        <name>FAD</name>
        <dbReference type="ChEBI" id="CHEBI:57692"/>
    </cofactor>
</comment>
<evidence type="ECO:0000256" key="2">
    <source>
        <dbReference type="ARBA" id="ARBA00023180"/>
    </source>
</evidence>
<dbReference type="InterPro" id="IPR000172">
    <property type="entry name" value="GMC_OxRdtase_N"/>
</dbReference>